<dbReference type="InterPro" id="IPR034660">
    <property type="entry name" value="DinB/YfiT-like"/>
</dbReference>
<comment type="caution">
    <text evidence="2">The sequence shown here is derived from an EMBL/GenBank/DDBJ whole genome shotgun (WGS) entry which is preliminary data.</text>
</comment>
<proteinExistence type="predicted"/>
<sequence>MGDGTRLDQATYVDAVRRHSAGFAAAAAGHLGADVPACPGWRVADLVAHLSDVHWSWATIVQERRREPVPPADRPPRAPDDELLDRFTAGAERLCRVLGGCDPSTPVWTWAPGHEDAGFVVRHQVQEAMVHHRDVAEAAGLPVPELEPDLSADAVDEFLTVSVATEADPADDGTPGLAGRILLCANDTGDRWEIREGPRPETLRVTRTAPEDGGPTGDDAAVLTASAADLLLWLYGRVALDVPDVHLPLLERFRTLTWTD</sequence>
<protein>
    <submittedName>
        <fullName evidence="2">Uncharacterized protein (TIGR03083 family)</fullName>
    </submittedName>
</protein>
<gene>
    <name evidence="2" type="ORF">FB458_2995</name>
</gene>
<dbReference type="GO" id="GO:0046872">
    <property type="term" value="F:metal ion binding"/>
    <property type="evidence" value="ECO:0007669"/>
    <property type="project" value="InterPro"/>
</dbReference>
<dbReference type="InterPro" id="IPR024344">
    <property type="entry name" value="MDMPI_metal-binding"/>
</dbReference>
<dbReference type="GO" id="GO:0005886">
    <property type="term" value="C:plasma membrane"/>
    <property type="evidence" value="ECO:0007669"/>
    <property type="project" value="TreeGrafter"/>
</dbReference>
<dbReference type="Pfam" id="PF11716">
    <property type="entry name" value="MDMPI_N"/>
    <property type="match status" value="1"/>
</dbReference>
<accession>A0A542E3K2</accession>
<dbReference type="SUPFAM" id="SSF109854">
    <property type="entry name" value="DinB/YfiT-like putative metalloenzymes"/>
    <property type="match status" value="1"/>
</dbReference>
<reference evidence="2 3" key="1">
    <citation type="submission" date="2019-06" db="EMBL/GenBank/DDBJ databases">
        <title>Sequencing the genomes of 1000 actinobacteria strains.</title>
        <authorList>
            <person name="Klenk H.-P."/>
        </authorList>
    </citation>
    <scope>NUCLEOTIDE SEQUENCE [LARGE SCALE GENOMIC DNA]</scope>
    <source>
        <strain evidence="2 3">DSM 18607</strain>
    </source>
</reference>
<evidence type="ECO:0000313" key="2">
    <source>
        <dbReference type="EMBL" id="TQJ09879.1"/>
    </source>
</evidence>
<dbReference type="InterPro" id="IPR017517">
    <property type="entry name" value="Maleyloyr_isom"/>
</dbReference>
<feature type="domain" description="Mycothiol-dependent maleylpyruvate isomerase metal-binding" evidence="1">
    <location>
        <begin position="17"/>
        <end position="136"/>
    </location>
</feature>
<keyword evidence="3" id="KW-1185">Reference proteome</keyword>
<evidence type="ECO:0000259" key="1">
    <source>
        <dbReference type="Pfam" id="PF11716"/>
    </source>
</evidence>
<dbReference type="PANTHER" id="PTHR40758:SF1">
    <property type="entry name" value="CONSERVED PROTEIN"/>
    <property type="match status" value="1"/>
</dbReference>
<dbReference type="AlphaFoldDB" id="A0A542E3K2"/>
<dbReference type="OrthoDB" id="3671213at2"/>
<organism evidence="2 3">
    <name type="scientific">Lapillicoccus jejuensis</name>
    <dbReference type="NCBI Taxonomy" id="402171"/>
    <lineage>
        <taxon>Bacteria</taxon>
        <taxon>Bacillati</taxon>
        <taxon>Actinomycetota</taxon>
        <taxon>Actinomycetes</taxon>
        <taxon>Micrococcales</taxon>
        <taxon>Intrasporangiaceae</taxon>
        <taxon>Lapillicoccus</taxon>
    </lineage>
</organism>
<dbReference type="Gene3D" id="1.20.120.450">
    <property type="entry name" value="dinb family like domain"/>
    <property type="match status" value="1"/>
</dbReference>
<dbReference type="Proteomes" id="UP000317893">
    <property type="component" value="Unassembled WGS sequence"/>
</dbReference>
<dbReference type="NCBIfam" id="TIGR03083">
    <property type="entry name" value="maleylpyruvate isomerase family mycothiol-dependent enzyme"/>
    <property type="match status" value="1"/>
</dbReference>
<dbReference type="RefSeq" id="WP_141849174.1">
    <property type="nucleotide sequence ID" value="NZ_BAAAPR010000007.1"/>
</dbReference>
<dbReference type="EMBL" id="VFMN01000001">
    <property type="protein sequence ID" value="TQJ09879.1"/>
    <property type="molecule type" value="Genomic_DNA"/>
</dbReference>
<dbReference type="PANTHER" id="PTHR40758">
    <property type="entry name" value="CONSERVED PROTEIN"/>
    <property type="match status" value="1"/>
</dbReference>
<name>A0A542E3K2_9MICO</name>
<evidence type="ECO:0000313" key="3">
    <source>
        <dbReference type="Proteomes" id="UP000317893"/>
    </source>
</evidence>